<dbReference type="EMBL" id="CCKQ01002051">
    <property type="protein sequence ID" value="CDW73146.1"/>
    <property type="molecule type" value="Genomic_DNA"/>
</dbReference>
<proteinExistence type="predicted"/>
<evidence type="ECO:0000313" key="1">
    <source>
        <dbReference type="EMBL" id="CDW73146.1"/>
    </source>
</evidence>
<organism evidence="1 2">
    <name type="scientific">Stylonychia lemnae</name>
    <name type="common">Ciliate</name>
    <dbReference type="NCBI Taxonomy" id="5949"/>
    <lineage>
        <taxon>Eukaryota</taxon>
        <taxon>Sar</taxon>
        <taxon>Alveolata</taxon>
        <taxon>Ciliophora</taxon>
        <taxon>Intramacronucleata</taxon>
        <taxon>Spirotrichea</taxon>
        <taxon>Stichotrichia</taxon>
        <taxon>Sporadotrichida</taxon>
        <taxon>Oxytrichidae</taxon>
        <taxon>Stylonychinae</taxon>
        <taxon>Stylonychia</taxon>
    </lineage>
</organism>
<accession>A0A077ZX85</accession>
<protein>
    <submittedName>
        <fullName evidence="1">Uncharacterized protein</fullName>
    </submittedName>
</protein>
<keyword evidence="2" id="KW-1185">Reference proteome</keyword>
<reference evidence="1 2" key="1">
    <citation type="submission" date="2014-06" db="EMBL/GenBank/DDBJ databases">
        <authorList>
            <person name="Swart Estienne"/>
        </authorList>
    </citation>
    <scope>NUCLEOTIDE SEQUENCE [LARGE SCALE GENOMIC DNA]</scope>
    <source>
        <strain evidence="1 2">130c</strain>
    </source>
</reference>
<dbReference type="AlphaFoldDB" id="A0A077ZX85"/>
<sequence length="190" mass="22342">MESEKQSMSQRLITRLSGKNESYKYITSLESISPNSELFKAAQTRNLFAVSFDKAMGQAKDFCTQISTLKLMEFSNQNKSQIDIQAYANQQNEAEECYVQQLNKYLDSMNALGSRYAVCKQECFDKDPQLKREYEIRQEQQGKKSEFFNAMSTNMCLTQCRQHFYFTFKRTSNYFSDKKGFYIESSKDYY</sequence>
<name>A0A077ZX85_STYLE</name>
<gene>
    <name evidence="1" type="primary">Contig16249.g17308</name>
    <name evidence="1" type="ORF">STYLEM_2121</name>
</gene>
<evidence type="ECO:0000313" key="2">
    <source>
        <dbReference type="Proteomes" id="UP000039865"/>
    </source>
</evidence>
<dbReference type="InParanoid" id="A0A077ZX85"/>
<dbReference type="Proteomes" id="UP000039865">
    <property type="component" value="Unassembled WGS sequence"/>
</dbReference>